<keyword evidence="1" id="KW-0732">Signal</keyword>
<feature type="chain" id="PRO_5046745609" description="Secreted protein" evidence="1">
    <location>
        <begin position="36"/>
        <end position="183"/>
    </location>
</feature>
<evidence type="ECO:0000313" key="2">
    <source>
        <dbReference type="EMBL" id="MDR4307315.1"/>
    </source>
</evidence>
<comment type="caution">
    <text evidence="2">The sequence shown here is derived from an EMBL/GenBank/DDBJ whole genome shotgun (WGS) entry which is preliminary data.</text>
</comment>
<reference evidence="2" key="1">
    <citation type="submission" date="2020-10" db="EMBL/GenBank/DDBJ databases">
        <authorList>
            <person name="Abbas A."/>
            <person name="Razzaq R."/>
            <person name="Waqas M."/>
            <person name="Abbas N."/>
            <person name="Nielsen T.K."/>
            <person name="Hansen L.H."/>
            <person name="Hussain S."/>
            <person name="Shahid M."/>
        </authorList>
    </citation>
    <scope>NUCLEOTIDE SEQUENCE</scope>
    <source>
        <strain evidence="2">S14</strain>
    </source>
</reference>
<protein>
    <recommendedName>
        <fullName evidence="4">Secreted protein</fullName>
    </recommendedName>
</protein>
<dbReference type="Proteomes" id="UP001181622">
    <property type="component" value="Unassembled WGS sequence"/>
</dbReference>
<feature type="signal peptide" evidence="1">
    <location>
        <begin position="1"/>
        <end position="35"/>
    </location>
</feature>
<name>A0ABU1DH01_9HYPH</name>
<gene>
    <name evidence="2" type="ORF">IHQ68_11875</name>
</gene>
<evidence type="ECO:0000313" key="3">
    <source>
        <dbReference type="Proteomes" id="UP001181622"/>
    </source>
</evidence>
<organism evidence="2 3">
    <name type="scientific">Chelatococcus sambhunathii</name>
    <dbReference type="NCBI Taxonomy" id="363953"/>
    <lineage>
        <taxon>Bacteria</taxon>
        <taxon>Pseudomonadati</taxon>
        <taxon>Pseudomonadota</taxon>
        <taxon>Alphaproteobacteria</taxon>
        <taxon>Hyphomicrobiales</taxon>
        <taxon>Chelatococcaceae</taxon>
        <taxon>Chelatococcus</taxon>
    </lineage>
</organism>
<dbReference type="RefSeq" id="WP_309392063.1">
    <property type="nucleotide sequence ID" value="NZ_JADBEO010000023.1"/>
</dbReference>
<keyword evidence="3" id="KW-1185">Reference proteome</keyword>
<evidence type="ECO:0008006" key="4">
    <source>
        <dbReference type="Google" id="ProtNLM"/>
    </source>
</evidence>
<evidence type="ECO:0000256" key="1">
    <source>
        <dbReference type="SAM" id="SignalP"/>
    </source>
</evidence>
<sequence>MQAVGWVKCVAGRILALAAVIVGVTALGAATPAEAAIYAIPAPAFVKQCPCGPGTDVTATETRGTIALQNGGPAQFFAAVPFAGSGQVCGFTMIYRDINAAERLTATLLRKTFTVGGYIYDIPVTMAQAVSANGVTNSVRSVSATTIPSPAINTTTGFYYVRIDMQNINMDLLGVQIDIRSAC</sequence>
<accession>A0ABU1DH01</accession>
<proteinExistence type="predicted"/>
<dbReference type="EMBL" id="JADBEO010000023">
    <property type="protein sequence ID" value="MDR4307315.1"/>
    <property type="molecule type" value="Genomic_DNA"/>
</dbReference>